<accession>A0A915DTD6</accession>
<evidence type="ECO:0000313" key="3">
    <source>
        <dbReference type="WBParaSite" id="jg23454"/>
    </source>
</evidence>
<feature type="region of interest" description="Disordered" evidence="1">
    <location>
        <begin position="18"/>
        <end position="45"/>
    </location>
</feature>
<name>A0A915DTD6_9BILA</name>
<reference evidence="3" key="1">
    <citation type="submission" date="2022-11" db="UniProtKB">
        <authorList>
            <consortium name="WormBaseParasite"/>
        </authorList>
    </citation>
    <scope>IDENTIFICATION</scope>
</reference>
<keyword evidence="2" id="KW-1185">Reference proteome</keyword>
<sequence>MLLLGTGDAKILKASSTSDCSSRMSDEIEESKPLEEEDLESLQEDGSYSCETSLWKMRKEMKIVMMAGKMGMKMNPTNTLTTSILLLPSVSTASRSFEELALCMRGNGLIICSRSSSQLARLLINKQQLIGSPLNQMPIHSVAQQPLPLPPNAIGHIKVEGSG</sequence>
<protein>
    <submittedName>
        <fullName evidence="3">Uncharacterized protein</fullName>
    </submittedName>
</protein>
<dbReference type="Proteomes" id="UP000887574">
    <property type="component" value="Unplaced"/>
</dbReference>
<dbReference type="AlphaFoldDB" id="A0A915DTD6"/>
<evidence type="ECO:0000313" key="2">
    <source>
        <dbReference type="Proteomes" id="UP000887574"/>
    </source>
</evidence>
<evidence type="ECO:0000256" key="1">
    <source>
        <dbReference type="SAM" id="MobiDB-lite"/>
    </source>
</evidence>
<feature type="compositionally biased region" description="Basic and acidic residues" evidence="1">
    <location>
        <begin position="24"/>
        <end position="34"/>
    </location>
</feature>
<proteinExistence type="predicted"/>
<dbReference type="WBParaSite" id="jg23454">
    <property type="protein sequence ID" value="jg23454"/>
    <property type="gene ID" value="jg23454"/>
</dbReference>
<organism evidence="2 3">
    <name type="scientific">Ditylenchus dipsaci</name>
    <dbReference type="NCBI Taxonomy" id="166011"/>
    <lineage>
        <taxon>Eukaryota</taxon>
        <taxon>Metazoa</taxon>
        <taxon>Ecdysozoa</taxon>
        <taxon>Nematoda</taxon>
        <taxon>Chromadorea</taxon>
        <taxon>Rhabditida</taxon>
        <taxon>Tylenchina</taxon>
        <taxon>Tylenchomorpha</taxon>
        <taxon>Sphaerularioidea</taxon>
        <taxon>Anguinidae</taxon>
        <taxon>Anguininae</taxon>
        <taxon>Ditylenchus</taxon>
    </lineage>
</organism>